<sequence>WIVHQTNVRFYCIEEIKLKYIYLTDLHNKTLFWRERFFDQARRLVYNVTRIEAADIVLKCVNCHSKRHMATKGPIKPIIEKHPRDRYIADLIDLSAFNDKNCGFLLILVYMNNSFTKFRIAKPLKSRSANDVAGTYSEIFTTFAINLTLHRHWSRIQKWYIGINIKKV</sequence>
<organism evidence="1 2">
    <name type="scientific">Pseudoloma neurophilia</name>
    <dbReference type="NCBI Taxonomy" id="146866"/>
    <lineage>
        <taxon>Eukaryota</taxon>
        <taxon>Fungi</taxon>
        <taxon>Fungi incertae sedis</taxon>
        <taxon>Microsporidia</taxon>
        <taxon>Pseudoloma</taxon>
    </lineage>
</organism>
<evidence type="ECO:0000313" key="2">
    <source>
        <dbReference type="Proteomes" id="UP000051530"/>
    </source>
</evidence>
<dbReference type="Proteomes" id="UP000051530">
    <property type="component" value="Unassembled WGS sequence"/>
</dbReference>
<protein>
    <recommendedName>
        <fullName evidence="3">Transposable element</fullName>
    </recommendedName>
</protein>
<evidence type="ECO:0008006" key="3">
    <source>
        <dbReference type="Google" id="ProtNLM"/>
    </source>
</evidence>
<name>A0A0R0M0V4_9MICR</name>
<dbReference type="EMBL" id="LGUB01000994">
    <property type="protein sequence ID" value="KRH92352.1"/>
    <property type="molecule type" value="Genomic_DNA"/>
</dbReference>
<feature type="non-terminal residue" evidence="1">
    <location>
        <position position="1"/>
    </location>
</feature>
<reference evidence="1 2" key="1">
    <citation type="submission" date="2015-07" db="EMBL/GenBank/DDBJ databases">
        <title>The genome of Pseudoloma neurophilia, a relevant intracellular parasite of the zebrafish.</title>
        <authorList>
            <person name="Ndikumana S."/>
            <person name="Pelin A."/>
            <person name="Sanders J."/>
            <person name="Corradi N."/>
        </authorList>
    </citation>
    <scope>NUCLEOTIDE SEQUENCE [LARGE SCALE GENOMIC DNA]</scope>
    <source>
        <strain evidence="1 2">MK1</strain>
    </source>
</reference>
<accession>A0A0R0M0V4</accession>
<evidence type="ECO:0000313" key="1">
    <source>
        <dbReference type="EMBL" id="KRH92352.1"/>
    </source>
</evidence>
<dbReference type="AlphaFoldDB" id="A0A0R0M0V4"/>
<proteinExistence type="predicted"/>
<dbReference type="OrthoDB" id="2186513at2759"/>
<keyword evidence="2" id="KW-1185">Reference proteome</keyword>
<comment type="caution">
    <text evidence="1">The sequence shown here is derived from an EMBL/GenBank/DDBJ whole genome shotgun (WGS) entry which is preliminary data.</text>
</comment>
<dbReference type="VEuPathDB" id="MicrosporidiaDB:M153_71300001146"/>
<gene>
    <name evidence="1" type="ORF">M153_71300001146</name>
</gene>